<evidence type="ECO:0000256" key="1">
    <source>
        <dbReference type="SAM" id="MobiDB-lite"/>
    </source>
</evidence>
<proteinExistence type="predicted"/>
<protein>
    <submittedName>
        <fullName evidence="2">Uncharacterized protein</fullName>
    </submittedName>
</protein>
<accession>A0A0A9G618</accession>
<dbReference type="AlphaFoldDB" id="A0A0A9G618"/>
<sequence>MPTGCLLIWLRRASHRAPRRTTRSLTGCSGPATRPMHTGCSGTSRGWGFPLAL</sequence>
<evidence type="ECO:0000313" key="2">
    <source>
        <dbReference type="EMBL" id="JAE20515.1"/>
    </source>
</evidence>
<dbReference type="EMBL" id="GBRH01177381">
    <property type="protein sequence ID" value="JAE20515.1"/>
    <property type="molecule type" value="Transcribed_RNA"/>
</dbReference>
<name>A0A0A9G618_ARUDO</name>
<reference evidence="2" key="2">
    <citation type="journal article" date="2015" name="Data Brief">
        <title>Shoot transcriptome of the giant reed, Arundo donax.</title>
        <authorList>
            <person name="Barrero R.A."/>
            <person name="Guerrero F.D."/>
            <person name="Moolhuijzen P."/>
            <person name="Goolsby J.A."/>
            <person name="Tidwell J."/>
            <person name="Bellgard S.E."/>
            <person name="Bellgard M.I."/>
        </authorList>
    </citation>
    <scope>NUCLEOTIDE SEQUENCE</scope>
    <source>
        <tissue evidence="2">Shoot tissue taken approximately 20 cm above the soil surface</tissue>
    </source>
</reference>
<reference evidence="2" key="1">
    <citation type="submission" date="2014-09" db="EMBL/GenBank/DDBJ databases">
        <authorList>
            <person name="Magalhaes I.L.F."/>
            <person name="Oliveira U."/>
            <person name="Santos F.R."/>
            <person name="Vidigal T.H.D.A."/>
            <person name="Brescovit A.D."/>
            <person name="Santos A.J."/>
        </authorList>
    </citation>
    <scope>NUCLEOTIDE SEQUENCE</scope>
    <source>
        <tissue evidence="2">Shoot tissue taken approximately 20 cm above the soil surface</tissue>
    </source>
</reference>
<organism evidence="2">
    <name type="scientific">Arundo donax</name>
    <name type="common">Giant reed</name>
    <name type="synonym">Donax arundinaceus</name>
    <dbReference type="NCBI Taxonomy" id="35708"/>
    <lineage>
        <taxon>Eukaryota</taxon>
        <taxon>Viridiplantae</taxon>
        <taxon>Streptophyta</taxon>
        <taxon>Embryophyta</taxon>
        <taxon>Tracheophyta</taxon>
        <taxon>Spermatophyta</taxon>
        <taxon>Magnoliopsida</taxon>
        <taxon>Liliopsida</taxon>
        <taxon>Poales</taxon>
        <taxon>Poaceae</taxon>
        <taxon>PACMAD clade</taxon>
        <taxon>Arundinoideae</taxon>
        <taxon>Arundineae</taxon>
        <taxon>Arundo</taxon>
    </lineage>
</organism>
<feature type="region of interest" description="Disordered" evidence="1">
    <location>
        <begin position="18"/>
        <end position="41"/>
    </location>
</feature>